<feature type="compositionally biased region" description="Low complexity" evidence="1">
    <location>
        <begin position="358"/>
        <end position="373"/>
    </location>
</feature>
<name>A0ABR3V5S0_HUMIN</name>
<evidence type="ECO:0000256" key="3">
    <source>
        <dbReference type="SAM" id="SignalP"/>
    </source>
</evidence>
<keyword evidence="3" id="KW-0732">Signal</keyword>
<feature type="compositionally biased region" description="Gly residues" evidence="1">
    <location>
        <begin position="258"/>
        <end position="267"/>
    </location>
</feature>
<keyword evidence="2" id="KW-1133">Transmembrane helix</keyword>
<feature type="compositionally biased region" description="Polar residues" evidence="1">
    <location>
        <begin position="112"/>
        <end position="143"/>
    </location>
</feature>
<keyword evidence="2" id="KW-0812">Transmembrane</keyword>
<comment type="caution">
    <text evidence="4">The sequence shown here is derived from an EMBL/GenBank/DDBJ whole genome shotgun (WGS) entry which is preliminary data.</text>
</comment>
<reference evidence="4 5" key="1">
    <citation type="journal article" date="2024" name="Commun. Biol.">
        <title>Comparative genomic analysis of thermophilic fungi reveals convergent evolutionary adaptations and gene losses.</title>
        <authorList>
            <person name="Steindorff A.S."/>
            <person name="Aguilar-Pontes M.V."/>
            <person name="Robinson A.J."/>
            <person name="Andreopoulos B."/>
            <person name="LaButti K."/>
            <person name="Kuo A."/>
            <person name="Mondo S."/>
            <person name="Riley R."/>
            <person name="Otillar R."/>
            <person name="Haridas S."/>
            <person name="Lipzen A."/>
            <person name="Grimwood J."/>
            <person name="Schmutz J."/>
            <person name="Clum A."/>
            <person name="Reid I.D."/>
            <person name="Moisan M.C."/>
            <person name="Butler G."/>
            <person name="Nguyen T.T.M."/>
            <person name="Dewar K."/>
            <person name="Conant G."/>
            <person name="Drula E."/>
            <person name="Henrissat B."/>
            <person name="Hansel C."/>
            <person name="Singer S."/>
            <person name="Hutchinson M.I."/>
            <person name="de Vries R.P."/>
            <person name="Natvig D.O."/>
            <person name="Powell A.J."/>
            <person name="Tsang A."/>
            <person name="Grigoriev I.V."/>
        </authorList>
    </citation>
    <scope>NUCLEOTIDE SEQUENCE [LARGE SCALE GENOMIC DNA]</scope>
    <source>
        <strain evidence="4 5">CBS 620.91</strain>
    </source>
</reference>
<evidence type="ECO:0000256" key="1">
    <source>
        <dbReference type="SAM" id="MobiDB-lite"/>
    </source>
</evidence>
<proteinExistence type="predicted"/>
<feature type="region of interest" description="Disordered" evidence="1">
    <location>
        <begin position="326"/>
        <end position="420"/>
    </location>
</feature>
<dbReference type="InterPro" id="IPR051009">
    <property type="entry name" value="PRM"/>
</dbReference>
<evidence type="ECO:0000313" key="4">
    <source>
        <dbReference type="EMBL" id="KAL1836912.1"/>
    </source>
</evidence>
<evidence type="ECO:0000256" key="2">
    <source>
        <dbReference type="SAM" id="Phobius"/>
    </source>
</evidence>
<feature type="signal peptide" evidence="3">
    <location>
        <begin position="1"/>
        <end position="25"/>
    </location>
</feature>
<feature type="compositionally biased region" description="Low complexity" evidence="1">
    <location>
        <begin position="37"/>
        <end position="80"/>
    </location>
</feature>
<organism evidence="4 5">
    <name type="scientific">Humicola insolens</name>
    <name type="common">Soft-rot fungus</name>
    <dbReference type="NCBI Taxonomy" id="85995"/>
    <lineage>
        <taxon>Eukaryota</taxon>
        <taxon>Fungi</taxon>
        <taxon>Dikarya</taxon>
        <taxon>Ascomycota</taxon>
        <taxon>Pezizomycotina</taxon>
        <taxon>Sordariomycetes</taxon>
        <taxon>Sordariomycetidae</taxon>
        <taxon>Sordariales</taxon>
        <taxon>Chaetomiaceae</taxon>
        <taxon>Mycothermus</taxon>
    </lineage>
</organism>
<feature type="compositionally biased region" description="Polar residues" evidence="1">
    <location>
        <begin position="279"/>
        <end position="288"/>
    </location>
</feature>
<evidence type="ECO:0008006" key="6">
    <source>
        <dbReference type="Google" id="ProtNLM"/>
    </source>
</evidence>
<evidence type="ECO:0000313" key="5">
    <source>
        <dbReference type="Proteomes" id="UP001583172"/>
    </source>
</evidence>
<feature type="chain" id="PRO_5045833479" description="CSI2 protein" evidence="3">
    <location>
        <begin position="26"/>
        <end position="420"/>
    </location>
</feature>
<dbReference type="EMBL" id="JAZGSY010000350">
    <property type="protein sequence ID" value="KAL1836912.1"/>
    <property type="molecule type" value="Genomic_DNA"/>
</dbReference>
<keyword evidence="2" id="KW-0472">Membrane</keyword>
<gene>
    <name evidence="4" type="ORF">VTJ49DRAFT_4503</name>
</gene>
<accession>A0ABR3V5S0</accession>
<dbReference type="PANTHER" id="PTHR36089:SF1">
    <property type="entry name" value="CHITIN SYNTHASE 3 COMPLEX PROTEIN CSI2-RELATED"/>
    <property type="match status" value="1"/>
</dbReference>
<feature type="transmembrane region" description="Helical" evidence="2">
    <location>
        <begin position="180"/>
        <end position="201"/>
    </location>
</feature>
<keyword evidence="5" id="KW-1185">Reference proteome</keyword>
<sequence>MRLSPLPFKRALLPAAAFFVMGAVAQDDEDNEPQPQPTTTRRQNNPQPQPQPTTTQQQQQPNPQPTTQNQQRPTTTQRNNDPPPEPTDKEEEPKPTDETKKDDDKEDATTEQPTTRDPVTLTGLPTISTNAPDVSASTLTGMPTLSRAPPTGTYSYPPPTIPPTRDAPFMNHSTLPDGTVFIAVGAILGAFGVAILLWRAIVACLLHRSIKNAALAQHAANNGHGKSGKSDKNAASFPAPPAQFYKYIERESSASLAGGPGGAGGTTGRRSHRGPTPSATPSQTNLFFSPTAAGPSSGLGANRNSSVFLPSGFYAASSAAANNHHAHGNSISMSTLRPSSRGRAGVGPSPPASPDIGPRVVSRNFSSSSLNLNQPPPSAGTRAPSAYLDDLLDEQPGLFPPAAAGGQTSPRGDGSQRGRY</sequence>
<feature type="compositionally biased region" description="Basic and acidic residues" evidence="1">
    <location>
        <begin position="91"/>
        <end position="103"/>
    </location>
</feature>
<feature type="region of interest" description="Disordered" evidence="1">
    <location>
        <begin position="255"/>
        <end position="293"/>
    </location>
</feature>
<feature type="region of interest" description="Disordered" evidence="1">
    <location>
        <begin position="24"/>
        <end position="167"/>
    </location>
</feature>
<dbReference type="PANTHER" id="PTHR36089">
    <property type="entry name" value="CHITIN SYNTHASE 3 COMPLEX PROTEIN CSI2-RELATED"/>
    <property type="match status" value="1"/>
</dbReference>
<dbReference type="Proteomes" id="UP001583172">
    <property type="component" value="Unassembled WGS sequence"/>
</dbReference>
<protein>
    <recommendedName>
        <fullName evidence="6">CSI2 protein</fullName>
    </recommendedName>
</protein>